<feature type="transmembrane region" description="Helical" evidence="5">
    <location>
        <begin position="223"/>
        <end position="244"/>
    </location>
</feature>
<keyword evidence="7" id="KW-1185">Reference proteome</keyword>
<organism evidence="6 7">
    <name type="scientific">Pyrocoelia pectoralis</name>
    <dbReference type="NCBI Taxonomy" id="417401"/>
    <lineage>
        <taxon>Eukaryota</taxon>
        <taxon>Metazoa</taxon>
        <taxon>Ecdysozoa</taxon>
        <taxon>Arthropoda</taxon>
        <taxon>Hexapoda</taxon>
        <taxon>Insecta</taxon>
        <taxon>Pterygota</taxon>
        <taxon>Neoptera</taxon>
        <taxon>Endopterygota</taxon>
        <taxon>Coleoptera</taxon>
        <taxon>Polyphaga</taxon>
        <taxon>Elateriformia</taxon>
        <taxon>Elateroidea</taxon>
        <taxon>Lampyridae</taxon>
        <taxon>Lampyrinae</taxon>
        <taxon>Pyrocoelia</taxon>
    </lineage>
</organism>
<evidence type="ECO:0000256" key="4">
    <source>
        <dbReference type="ARBA" id="ARBA00023136"/>
    </source>
</evidence>
<dbReference type="InterPro" id="IPR011701">
    <property type="entry name" value="MFS"/>
</dbReference>
<dbReference type="PANTHER" id="PTHR23507:SF1">
    <property type="entry name" value="FI18259P1-RELATED"/>
    <property type="match status" value="1"/>
</dbReference>
<feature type="transmembrane region" description="Helical" evidence="5">
    <location>
        <begin position="197"/>
        <end position="217"/>
    </location>
</feature>
<accession>A0AAN7ZUH7</accession>
<evidence type="ECO:0000313" key="7">
    <source>
        <dbReference type="Proteomes" id="UP001329430"/>
    </source>
</evidence>
<feature type="transmembrane region" description="Helical" evidence="5">
    <location>
        <begin position="163"/>
        <end position="185"/>
    </location>
</feature>
<sequence length="307" mass="34024">MVEVHLERSINNWKIISLLKRGLLKVWNGITVEPLLVFFTLPFYMSSLAIQNLSLEKACRVNLNLSTSICDAIAQRNRSGFNETEEIMAQKIVAAASVWKNVIAGVFPAVLLPLFGSWSDRNKIRSVLVIMPIIGEVISNIGFLLCTYFFYELPMEVNTVIEVLPTAITGGANMVYLGVFIFVSTTSSPENRIFRMGIVQTLFNICVTVGNAISGVMYTSIGFYGVFSLSLVMYVLGALYVYYISNDGRSDLTKWELVKDVVNVKKTVSSFKFIKKPSSNAETRQIGAVLFLDVLVIGPLIGKISLS</sequence>
<name>A0AAN7ZUH7_9COLE</name>
<evidence type="ECO:0000256" key="5">
    <source>
        <dbReference type="SAM" id="Phobius"/>
    </source>
</evidence>
<feature type="transmembrane region" description="Helical" evidence="5">
    <location>
        <begin position="92"/>
        <end position="115"/>
    </location>
</feature>
<dbReference type="InterPro" id="IPR036259">
    <property type="entry name" value="MFS_trans_sf"/>
</dbReference>
<dbReference type="PANTHER" id="PTHR23507">
    <property type="entry name" value="ZGC:174356"/>
    <property type="match status" value="1"/>
</dbReference>
<gene>
    <name evidence="6" type="ORF">RI129_003453</name>
</gene>
<keyword evidence="3 5" id="KW-1133">Transmembrane helix</keyword>
<dbReference type="SUPFAM" id="SSF103473">
    <property type="entry name" value="MFS general substrate transporter"/>
    <property type="match status" value="1"/>
</dbReference>
<dbReference type="Gene3D" id="1.20.1250.20">
    <property type="entry name" value="MFS general substrate transporter like domains"/>
    <property type="match status" value="1"/>
</dbReference>
<dbReference type="EMBL" id="JAVRBK010000002">
    <property type="protein sequence ID" value="KAK5648561.1"/>
    <property type="molecule type" value="Genomic_DNA"/>
</dbReference>
<dbReference type="AlphaFoldDB" id="A0AAN7ZUH7"/>
<dbReference type="GO" id="GO:0022857">
    <property type="term" value="F:transmembrane transporter activity"/>
    <property type="evidence" value="ECO:0007669"/>
    <property type="project" value="InterPro"/>
</dbReference>
<reference evidence="6 7" key="1">
    <citation type="journal article" date="2024" name="Insects">
        <title>An Improved Chromosome-Level Genome Assembly of the Firefly Pyrocoelia pectoralis.</title>
        <authorList>
            <person name="Fu X."/>
            <person name="Meyer-Rochow V.B."/>
            <person name="Ballantyne L."/>
            <person name="Zhu X."/>
        </authorList>
    </citation>
    <scope>NUCLEOTIDE SEQUENCE [LARGE SCALE GENOMIC DNA]</scope>
    <source>
        <strain evidence="6">XCY_ONT2</strain>
    </source>
</reference>
<evidence type="ECO:0000256" key="2">
    <source>
        <dbReference type="ARBA" id="ARBA00022692"/>
    </source>
</evidence>
<dbReference type="GO" id="GO:0016020">
    <property type="term" value="C:membrane"/>
    <property type="evidence" value="ECO:0007669"/>
    <property type="project" value="UniProtKB-SubCell"/>
</dbReference>
<keyword evidence="2 5" id="KW-0812">Transmembrane</keyword>
<evidence type="ECO:0000256" key="1">
    <source>
        <dbReference type="ARBA" id="ARBA00004141"/>
    </source>
</evidence>
<feature type="transmembrane region" description="Helical" evidence="5">
    <location>
        <begin position="26"/>
        <end position="45"/>
    </location>
</feature>
<proteinExistence type="predicted"/>
<dbReference type="Pfam" id="PF07690">
    <property type="entry name" value="MFS_1"/>
    <property type="match status" value="1"/>
</dbReference>
<comment type="subcellular location">
    <subcellularLocation>
        <location evidence="1">Membrane</location>
        <topology evidence="1">Multi-pass membrane protein</topology>
    </subcellularLocation>
</comment>
<evidence type="ECO:0000256" key="3">
    <source>
        <dbReference type="ARBA" id="ARBA00022989"/>
    </source>
</evidence>
<dbReference type="Proteomes" id="UP001329430">
    <property type="component" value="Chromosome 2"/>
</dbReference>
<feature type="transmembrane region" description="Helical" evidence="5">
    <location>
        <begin position="127"/>
        <end position="151"/>
    </location>
</feature>
<comment type="caution">
    <text evidence="6">The sequence shown here is derived from an EMBL/GenBank/DDBJ whole genome shotgun (WGS) entry which is preliminary data.</text>
</comment>
<evidence type="ECO:0000313" key="6">
    <source>
        <dbReference type="EMBL" id="KAK5648561.1"/>
    </source>
</evidence>
<protein>
    <submittedName>
        <fullName evidence="6">Uncharacterized protein</fullName>
    </submittedName>
</protein>
<keyword evidence="4 5" id="KW-0472">Membrane</keyword>